<keyword evidence="4 6" id="KW-0472">Membrane</keyword>
<feature type="transmembrane region" description="Helical" evidence="6">
    <location>
        <begin position="104"/>
        <end position="124"/>
    </location>
</feature>
<evidence type="ECO:0000313" key="8">
    <source>
        <dbReference type="Proteomes" id="UP001445335"/>
    </source>
</evidence>
<name>A0AAW1SHB1_9CHLO</name>
<evidence type="ECO:0000256" key="2">
    <source>
        <dbReference type="ARBA" id="ARBA00022692"/>
    </source>
</evidence>
<evidence type="ECO:0000256" key="5">
    <source>
        <dbReference type="SAM" id="MobiDB-lite"/>
    </source>
</evidence>
<evidence type="ECO:0000256" key="1">
    <source>
        <dbReference type="ARBA" id="ARBA00004141"/>
    </source>
</evidence>
<evidence type="ECO:0000256" key="3">
    <source>
        <dbReference type="ARBA" id="ARBA00022989"/>
    </source>
</evidence>
<dbReference type="GO" id="GO:0009507">
    <property type="term" value="C:chloroplast"/>
    <property type="evidence" value="ECO:0007669"/>
    <property type="project" value="UniProtKB-SubCell"/>
</dbReference>
<comment type="caution">
    <text evidence="7">The sequence shown here is derived from an EMBL/GenBank/DDBJ whole genome shotgun (WGS) entry which is preliminary data.</text>
</comment>
<evidence type="ECO:0000256" key="6">
    <source>
        <dbReference type="SAM" id="Phobius"/>
    </source>
</evidence>
<dbReference type="GO" id="GO:0016020">
    <property type="term" value="C:membrane"/>
    <property type="evidence" value="ECO:0007669"/>
    <property type="project" value="UniProtKB-SubCell"/>
</dbReference>
<dbReference type="EMBL" id="JALJOU010000003">
    <property type="protein sequence ID" value="KAK9845329.1"/>
    <property type="molecule type" value="Genomic_DNA"/>
</dbReference>
<feature type="region of interest" description="Disordered" evidence="5">
    <location>
        <begin position="51"/>
        <end position="79"/>
    </location>
</feature>
<evidence type="ECO:0000256" key="4">
    <source>
        <dbReference type="ARBA" id="ARBA00023136"/>
    </source>
</evidence>
<proteinExistence type="predicted"/>
<keyword evidence="3 6" id="KW-1133">Transmembrane helix</keyword>
<evidence type="ECO:0000313" key="7">
    <source>
        <dbReference type="EMBL" id="KAK9845329.1"/>
    </source>
</evidence>
<reference evidence="7 8" key="1">
    <citation type="journal article" date="2024" name="Nat. Commun.">
        <title>Phylogenomics reveals the evolutionary origins of lichenization in chlorophyte algae.</title>
        <authorList>
            <person name="Puginier C."/>
            <person name="Libourel C."/>
            <person name="Otte J."/>
            <person name="Skaloud P."/>
            <person name="Haon M."/>
            <person name="Grisel S."/>
            <person name="Petersen M."/>
            <person name="Berrin J.G."/>
            <person name="Delaux P.M."/>
            <person name="Dal Grande F."/>
            <person name="Keller J."/>
        </authorList>
    </citation>
    <scope>NUCLEOTIDE SEQUENCE [LARGE SCALE GENOMIC DNA]</scope>
    <source>
        <strain evidence="7 8">SAG 245.80</strain>
    </source>
</reference>
<keyword evidence="8" id="KW-1185">Reference proteome</keyword>
<dbReference type="Proteomes" id="UP001445335">
    <property type="component" value="Unassembled WGS sequence"/>
</dbReference>
<feature type="transmembrane region" description="Helical" evidence="6">
    <location>
        <begin position="130"/>
        <end position="150"/>
    </location>
</feature>
<dbReference type="SUPFAM" id="SSF103511">
    <property type="entry name" value="Chlorophyll a-b binding protein"/>
    <property type="match status" value="1"/>
</dbReference>
<protein>
    <submittedName>
        <fullName evidence="7">Uncharacterized protein</fullName>
    </submittedName>
</protein>
<keyword evidence="2 6" id="KW-0812">Transmembrane</keyword>
<comment type="subcellular location">
    <subcellularLocation>
        <location evidence="1">Membrane</location>
        <topology evidence="1">Multi-pass membrane protein</topology>
    </subcellularLocation>
</comment>
<dbReference type="AlphaFoldDB" id="A0AAW1SHB1"/>
<accession>A0AAW1SHB1</accession>
<dbReference type="PANTHER" id="PTHR14154">
    <property type="entry name" value="UPF0041 BRAIN PROTEIN 44-RELATED"/>
    <property type="match status" value="1"/>
</dbReference>
<organism evidence="7 8">
    <name type="scientific">Elliptochloris bilobata</name>
    <dbReference type="NCBI Taxonomy" id="381761"/>
    <lineage>
        <taxon>Eukaryota</taxon>
        <taxon>Viridiplantae</taxon>
        <taxon>Chlorophyta</taxon>
        <taxon>core chlorophytes</taxon>
        <taxon>Trebouxiophyceae</taxon>
        <taxon>Trebouxiophyceae incertae sedis</taxon>
        <taxon>Elliptochloris clade</taxon>
        <taxon>Elliptochloris</taxon>
    </lineage>
</organism>
<sequence length="194" mass="19805">MVALLNAVHTAPVRVPVVTSQRSRSVLRASALPAHRSVVVRASTEEREVASKAESIVEEASTPNLPPPPASSPAVASPVPSASPSFGDVFAFAGPGPEVINGRLAMLAFVAAAGAEFATGFTAVQQLAEAPVLVGITFAVFIIASLIPMFRGVSPASKSNGPFTPTAEMLNGRAAMLGFVALLATEWAKGAAVF</sequence>
<gene>
    <name evidence="7" type="ORF">WJX81_003579</name>
</gene>